<evidence type="ECO:0000256" key="3">
    <source>
        <dbReference type="ARBA" id="ARBA00022530"/>
    </source>
</evidence>
<organism evidence="13 14">
    <name type="scientific">Scleropages formosus</name>
    <name type="common">Asian bonytongue</name>
    <name type="synonym">Osteoglossum formosum</name>
    <dbReference type="NCBI Taxonomy" id="113540"/>
    <lineage>
        <taxon>Eukaryota</taxon>
        <taxon>Metazoa</taxon>
        <taxon>Chordata</taxon>
        <taxon>Craniata</taxon>
        <taxon>Vertebrata</taxon>
        <taxon>Euteleostomi</taxon>
        <taxon>Actinopterygii</taxon>
        <taxon>Neopterygii</taxon>
        <taxon>Teleostei</taxon>
        <taxon>Osteoglossocephala</taxon>
        <taxon>Osteoglossomorpha</taxon>
        <taxon>Osteoglossiformes</taxon>
        <taxon>Osteoglossidae</taxon>
        <taxon>Scleropages</taxon>
    </lineage>
</organism>
<dbReference type="GO" id="GO:0002052">
    <property type="term" value="P:positive regulation of neuroblast proliferation"/>
    <property type="evidence" value="ECO:0007669"/>
    <property type="project" value="TreeGrafter"/>
</dbReference>
<keyword evidence="2" id="KW-0964">Secreted</keyword>
<evidence type="ECO:0000259" key="11">
    <source>
        <dbReference type="PROSITE" id="PS50835"/>
    </source>
</evidence>
<evidence type="ECO:0008006" key="15">
    <source>
        <dbReference type="Google" id="ProtNLM"/>
    </source>
</evidence>
<evidence type="ECO:0000256" key="9">
    <source>
        <dbReference type="PROSITE-ProRule" id="PRU00323"/>
    </source>
</evidence>
<evidence type="ECO:0000259" key="12">
    <source>
        <dbReference type="PROSITE" id="PS50963"/>
    </source>
</evidence>
<dbReference type="PANTHER" id="PTHR22804:SF8">
    <property type="entry name" value="HYALURONAN AND PROTEOGLYCAN LINK PROTEIN 2"/>
    <property type="match status" value="1"/>
</dbReference>
<dbReference type="Pfam" id="PF00193">
    <property type="entry name" value="Xlink"/>
    <property type="match status" value="2"/>
</dbReference>
<dbReference type="CDD" id="cd03519">
    <property type="entry name" value="Link_domain_HAPLN_module_2"/>
    <property type="match status" value="1"/>
</dbReference>
<dbReference type="SMART" id="SM00445">
    <property type="entry name" value="LINK"/>
    <property type="match status" value="2"/>
</dbReference>
<dbReference type="GO" id="GO:0007155">
    <property type="term" value="P:cell adhesion"/>
    <property type="evidence" value="ECO:0007669"/>
    <property type="project" value="InterPro"/>
</dbReference>
<keyword evidence="7" id="KW-0393">Immunoglobulin domain</keyword>
<evidence type="ECO:0000256" key="5">
    <source>
        <dbReference type="ARBA" id="ARBA00023157"/>
    </source>
</evidence>
<reference evidence="13 14" key="1">
    <citation type="submission" date="2015-08" db="EMBL/GenBank/DDBJ databases">
        <title>The genome of the Asian arowana (Scleropages formosus).</title>
        <authorList>
            <person name="Tan M.H."/>
            <person name="Gan H.M."/>
            <person name="Croft L.J."/>
            <person name="Austin C.M."/>
        </authorList>
    </citation>
    <scope>NUCLEOTIDE SEQUENCE [LARGE SCALE GENOMIC DNA]</scope>
    <source>
        <strain evidence="13">Aro1</strain>
    </source>
</reference>
<keyword evidence="3" id="KW-0272">Extracellular matrix</keyword>
<evidence type="ECO:0000313" key="14">
    <source>
        <dbReference type="Proteomes" id="UP000034805"/>
    </source>
</evidence>
<feature type="domain" description="Link" evidence="12">
    <location>
        <begin position="302"/>
        <end position="397"/>
    </location>
</feature>
<dbReference type="InterPro" id="IPR013783">
    <property type="entry name" value="Ig-like_fold"/>
</dbReference>
<evidence type="ECO:0000256" key="8">
    <source>
        <dbReference type="ARBA" id="ARBA00038272"/>
    </source>
</evidence>
<name>A0A0P7VQY9_SCLFO</name>
<feature type="disulfide bond" evidence="9">
    <location>
        <begin position="349"/>
        <end position="370"/>
    </location>
</feature>
<dbReference type="PROSITE" id="PS50835">
    <property type="entry name" value="IG_LIKE"/>
    <property type="match status" value="1"/>
</dbReference>
<dbReference type="GO" id="GO:0010001">
    <property type="term" value="P:glial cell differentiation"/>
    <property type="evidence" value="ECO:0007669"/>
    <property type="project" value="TreeGrafter"/>
</dbReference>
<feature type="domain" description="Ig-like" evidence="11">
    <location>
        <begin position="62"/>
        <end position="200"/>
    </location>
</feature>
<feature type="region of interest" description="Disordered" evidence="10">
    <location>
        <begin position="1"/>
        <end position="29"/>
    </location>
</feature>
<evidence type="ECO:0000256" key="6">
    <source>
        <dbReference type="ARBA" id="ARBA00023290"/>
    </source>
</evidence>
<feature type="disulfide bond" evidence="9">
    <location>
        <begin position="252"/>
        <end position="273"/>
    </location>
</feature>
<evidence type="ECO:0000256" key="10">
    <source>
        <dbReference type="SAM" id="MobiDB-lite"/>
    </source>
</evidence>
<dbReference type="InterPro" id="IPR050691">
    <property type="entry name" value="Hyaluronan_bind_Proteoglycan"/>
</dbReference>
<dbReference type="Gene3D" id="2.60.40.10">
    <property type="entry name" value="Immunoglobulins"/>
    <property type="match status" value="1"/>
</dbReference>
<dbReference type="InterPro" id="IPR000538">
    <property type="entry name" value="Link_dom"/>
</dbReference>
<evidence type="ECO:0000256" key="4">
    <source>
        <dbReference type="ARBA" id="ARBA00022737"/>
    </source>
</evidence>
<dbReference type="SUPFAM" id="SSF56436">
    <property type="entry name" value="C-type lectin-like"/>
    <property type="match status" value="2"/>
</dbReference>
<evidence type="ECO:0000313" key="13">
    <source>
        <dbReference type="EMBL" id="KPP78716.1"/>
    </source>
</evidence>
<dbReference type="PRINTS" id="PR01265">
    <property type="entry name" value="LINKMODULE"/>
</dbReference>
<dbReference type="InterPro" id="IPR036179">
    <property type="entry name" value="Ig-like_dom_sf"/>
</dbReference>
<dbReference type="GO" id="GO:0005615">
    <property type="term" value="C:extracellular space"/>
    <property type="evidence" value="ECO:0007669"/>
    <property type="project" value="TreeGrafter"/>
</dbReference>
<comment type="caution">
    <text evidence="9">Lacks conserved residue(s) required for the propagation of feature annotation.</text>
</comment>
<dbReference type="InterPro" id="IPR007110">
    <property type="entry name" value="Ig-like_dom"/>
</dbReference>
<dbReference type="PROSITE" id="PS50963">
    <property type="entry name" value="LINK_2"/>
    <property type="match status" value="2"/>
</dbReference>
<sequence length="397" mass="44681">MQGSSRRSVEKEEKIHSERGEREEDTALTQSHCPLQLEELPFKLEHETLCLEESMFGEVTAPPLSSSCGPSDPSAMQSAAAVVLLLTCLTWTAAILHHGGQTVQKTLRYLLEPPVYAEVPPHYKVRWTKVEPLPRGLQNVVLVTNGHAHKAYGPLARRASLRRAHPLDASLRLVNLELEDDGQYRCELINGLEDESVVLTLRIEGVVFPYQSSSGRYKFTYRQAKEACEAQDATLATFHQLYRAWTEGLDWCNAGWLKDGTVHYPILHSRAPCGGDHLLPGIRSYGPRHKTEDHFDTFCFTSITSGHVFFVDERLSFTEADRVCRDKGAELARVGQLYSAWHFRRLDRCDGGWLHDGSVRFPITAPREHCGGLPNPGVRSFGYPDQTERLYGAYCYG</sequence>
<feature type="compositionally biased region" description="Basic and acidic residues" evidence="10">
    <location>
        <begin position="7"/>
        <end position="22"/>
    </location>
</feature>
<protein>
    <recommendedName>
        <fullName evidence="15">Hyaluronan and proteoglycan link protein 2-like</fullName>
    </recommendedName>
</protein>
<dbReference type="FunFam" id="3.10.100.10:FF:000002">
    <property type="entry name" value="Hyaluronan proteoglycan link protein 1"/>
    <property type="match status" value="1"/>
</dbReference>
<evidence type="ECO:0000256" key="2">
    <source>
        <dbReference type="ARBA" id="ARBA00022525"/>
    </source>
</evidence>
<dbReference type="AlphaFoldDB" id="A0A0P7VQY9"/>
<comment type="caution">
    <text evidence="13">The sequence shown here is derived from an EMBL/GenBank/DDBJ whole genome shotgun (WGS) entry which is preliminary data.</text>
</comment>
<proteinExistence type="inferred from homology"/>
<evidence type="ECO:0000256" key="1">
    <source>
        <dbReference type="ARBA" id="ARBA00004498"/>
    </source>
</evidence>
<dbReference type="InterPro" id="IPR016186">
    <property type="entry name" value="C-type_lectin-like/link_sf"/>
</dbReference>
<dbReference type="PANTHER" id="PTHR22804">
    <property type="entry name" value="AGGRECAN/VERSICAN PROTEOGLYCAN"/>
    <property type="match status" value="1"/>
</dbReference>
<dbReference type="GO" id="GO:0007417">
    <property type="term" value="P:central nervous system development"/>
    <property type="evidence" value="ECO:0007669"/>
    <property type="project" value="TreeGrafter"/>
</dbReference>
<keyword evidence="4" id="KW-0677">Repeat</keyword>
<dbReference type="Proteomes" id="UP000034805">
    <property type="component" value="Unassembled WGS sequence"/>
</dbReference>
<dbReference type="InterPro" id="IPR016187">
    <property type="entry name" value="CTDL_fold"/>
</dbReference>
<accession>A0A0P7VQY9</accession>
<dbReference type="FunFam" id="3.10.100.10:FF:000001">
    <property type="entry name" value="Hyaluronan proteoglycan link protein 1"/>
    <property type="match status" value="1"/>
</dbReference>
<dbReference type="Gene3D" id="3.10.100.10">
    <property type="entry name" value="Mannose-Binding Protein A, subunit A"/>
    <property type="match status" value="2"/>
</dbReference>
<keyword evidence="5 9" id="KW-1015">Disulfide bond</keyword>
<evidence type="ECO:0000256" key="7">
    <source>
        <dbReference type="ARBA" id="ARBA00023319"/>
    </source>
</evidence>
<comment type="subcellular location">
    <subcellularLocation>
        <location evidence="1">Secreted</location>
        <location evidence="1">Extracellular space</location>
        <location evidence="1">Extracellular matrix</location>
    </subcellularLocation>
</comment>
<feature type="domain" description="Link" evidence="12">
    <location>
        <begin position="206"/>
        <end position="301"/>
    </location>
</feature>
<gene>
    <name evidence="13" type="ORF">Z043_101772</name>
</gene>
<dbReference type="GO" id="GO:0001501">
    <property type="term" value="P:skeletal system development"/>
    <property type="evidence" value="ECO:0007669"/>
    <property type="project" value="TreeGrafter"/>
</dbReference>
<comment type="similarity">
    <text evidence="8">Belongs to the HAPLN family.</text>
</comment>
<dbReference type="STRING" id="113540.ENSSFOP00015037938"/>
<dbReference type="EMBL" id="JARO02000401">
    <property type="protein sequence ID" value="KPP78716.1"/>
    <property type="molecule type" value="Genomic_DNA"/>
</dbReference>
<dbReference type="GO" id="GO:0005540">
    <property type="term" value="F:hyaluronic acid binding"/>
    <property type="evidence" value="ECO:0007669"/>
    <property type="project" value="UniProtKB-KW"/>
</dbReference>
<dbReference type="SUPFAM" id="SSF48726">
    <property type="entry name" value="Immunoglobulin"/>
    <property type="match status" value="1"/>
</dbReference>
<keyword evidence="6" id="KW-0373">Hyaluronic acid</keyword>
<dbReference type="GO" id="GO:0045202">
    <property type="term" value="C:synapse"/>
    <property type="evidence" value="ECO:0007669"/>
    <property type="project" value="TreeGrafter"/>
</dbReference>
<dbReference type="PROSITE" id="PS01241">
    <property type="entry name" value="LINK_1"/>
    <property type="match status" value="1"/>
</dbReference>
<dbReference type="GO" id="GO:0072534">
    <property type="term" value="C:perineuronal net"/>
    <property type="evidence" value="ECO:0007669"/>
    <property type="project" value="TreeGrafter"/>
</dbReference>